<name>A0AB38YV30_9GAMM</name>
<dbReference type="AlphaFoldDB" id="A0AB38YV30"/>
<reference evidence="1" key="1">
    <citation type="submission" date="2023-09" db="EMBL/GenBank/DDBJ databases">
        <title>Acinetobacter soli.</title>
        <authorList>
            <person name="Kim B."/>
            <person name="Kim D."/>
            <person name="Park D."/>
        </authorList>
    </citation>
    <scope>NUCLEOTIDE SEQUENCE</scope>
    <source>
        <strain evidence="1">2023.05</strain>
    </source>
</reference>
<gene>
    <name evidence="1" type="ORF">RHP80_13420</name>
</gene>
<evidence type="ECO:0000313" key="1">
    <source>
        <dbReference type="EMBL" id="WND05181.1"/>
    </source>
</evidence>
<dbReference type="RefSeq" id="WP_055415725.1">
    <property type="nucleotide sequence ID" value="NZ_BKLW01000027.1"/>
</dbReference>
<sequence>MSTNPSIGDTKAMIKSILNEQNIMANESSYIATTILNGMDSANTISTIMSKNEIIKDAIIMSIGSSTINNSDTLNVLNPTQKEELYIFIQKNPPTSRIDDFSSKNDI</sequence>
<evidence type="ECO:0000313" key="2">
    <source>
        <dbReference type="Proteomes" id="UP001256400"/>
    </source>
</evidence>
<protein>
    <submittedName>
        <fullName evidence="1">Uncharacterized protein</fullName>
    </submittedName>
</protein>
<dbReference type="Proteomes" id="UP001256400">
    <property type="component" value="Chromosome"/>
</dbReference>
<proteinExistence type="predicted"/>
<dbReference type="EMBL" id="CP134206">
    <property type="protein sequence ID" value="WND05181.1"/>
    <property type="molecule type" value="Genomic_DNA"/>
</dbReference>
<accession>A0AB38YV30</accession>
<organism evidence="1 2">
    <name type="scientific">Acinetobacter soli</name>
    <dbReference type="NCBI Taxonomy" id="487316"/>
    <lineage>
        <taxon>Bacteria</taxon>
        <taxon>Pseudomonadati</taxon>
        <taxon>Pseudomonadota</taxon>
        <taxon>Gammaproteobacteria</taxon>
        <taxon>Moraxellales</taxon>
        <taxon>Moraxellaceae</taxon>
        <taxon>Acinetobacter</taxon>
    </lineage>
</organism>